<evidence type="ECO:0000313" key="1">
    <source>
        <dbReference type="EMBL" id="ADP71652.1"/>
    </source>
</evidence>
<proteinExistence type="predicted"/>
<dbReference type="EMBL" id="CP002292">
    <property type="protein sequence ID" value="ADP71652.1"/>
    <property type="molecule type" value="Genomic_DNA"/>
</dbReference>
<dbReference type="AlphaFoldDB" id="E3I5D1"/>
<dbReference type="Proteomes" id="UP000001399">
    <property type="component" value="Chromosome"/>
</dbReference>
<name>E3I5D1_RHOVT</name>
<evidence type="ECO:0000313" key="2">
    <source>
        <dbReference type="Proteomes" id="UP000001399"/>
    </source>
</evidence>
<dbReference type="HOGENOM" id="CLU_2919809_0_0_5"/>
<accession>E3I5D1</accession>
<keyword evidence="2" id="KW-1185">Reference proteome</keyword>
<sequence>MYAGNRYGLSRDSEESLQFGYVTLTKTGKELISVVDGIKSSVAEDQAIKFWEMNGWRVNRL</sequence>
<organism evidence="1 2">
    <name type="scientific">Rhodomicrobium vannielii (strain ATCC 17100 / DSM 162 / LMG 4299 / NCIMB 10020 / ATH 3.1.1)</name>
    <dbReference type="NCBI Taxonomy" id="648757"/>
    <lineage>
        <taxon>Bacteria</taxon>
        <taxon>Pseudomonadati</taxon>
        <taxon>Pseudomonadota</taxon>
        <taxon>Alphaproteobacteria</taxon>
        <taxon>Hyphomicrobiales</taxon>
        <taxon>Hyphomicrobiaceae</taxon>
        <taxon>Rhodomicrobium</taxon>
    </lineage>
</organism>
<dbReference type="KEGG" id="rva:Rvan_2428"/>
<reference evidence="2" key="1">
    <citation type="journal article" date="2011" name="J. Bacteriol.">
        <title>Genome sequences of eight morphologically diverse alphaproteobacteria.</title>
        <authorList>
            <consortium name="US DOE Joint Genome Institute"/>
            <person name="Brown P.J."/>
            <person name="Kysela D.T."/>
            <person name="Buechlein A."/>
            <person name="Hemmerich C."/>
            <person name="Brun Y.V."/>
        </authorList>
    </citation>
    <scope>NUCLEOTIDE SEQUENCE [LARGE SCALE GENOMIC DNA]</scope>
    <source>
        <strain evidence="2">ATCC 17100 / ATH 3.1.1 / DSM 162 / LMG 4299</strain>
    </source>
</reference>
<gene>
    <name evidence="1" type="ordered locus">Rvan_2428</name>
</gene>
<protein>
    <submittedName>
        <fullName evidence="1">Uncharacterized protein</fullName>
    </submittedName>
</protein>